<reference evidence="4 5" key="1">
    <citation type="journal article" date="2017" name="Int. J. Syst. Evol. Microbiol.">
        <title>Aquarickettsiella crustaci n. gen. n. sp. (Gammaproteobacteria: Legionellales: Coxiellaceae); a bacterial pathogen of the freshwater crustacean: Gammarus fossarum (Malacostraca: Amphipoda).</title>
        <authorList>
            <person name="Bojko J."/>
            <person name="Dunn A.M."/>
            <person name="Stebbing P.D."/>
            <person name="Van Aerle R."/>
            <person name="Bacela-Spychalska K."/>
            <person name="Bean T.P."/>
            <person name="Stentiford G.D."/>
        </authorList>
    </citation>
    <scope>NUCLEOTIDE SEQUENCE [LARGE SCALE GENOMIC DNA]</scope>
    <source>
        <strain evidence="4">RA15029</strain>
    </source>
</reference>
<dbReference type="GO" id="GO:0032153">
    <property type="term" value="C:cell division site"/>
    <property type="evidence" value="ECO:0007669"/>
    <property type="project" value="TreeGrafter"/>
</dbReference>
<dbReference type="InterPro" id="IPR005654">
    <property type="entry name" value="ATPase_AFG1-like"/>
</dbReference>
<dbReference type="Proteomes" id="UP000226429">
    <property type="component" value="Unassembled WGS sequence"/>
</dbReference>
<keyword evidence="1" id="KW-0547">Nucleotide-binding</keyword>
<dbReference type="GO" id="GO:0005737">
    <property type="term" value="C:cytoplasm"/>
    <property type="evidence" value="ECO:0007669"/>
    <property type="project" value="TreeGrafter"/>
</dbReference>
<dbReference type="PANTHER" id="PTHR12169:SF6">
    <property type="entry name" value="AFG1-LIKE ATPASE"/>
    <property type="match status" value="1"/>
</dbReference>
<gene>
    <name evidence="4" type="ORF">CFE62_005695</name>
</gene>
<evidence type="ECO:0000313" key="4">
    <source>
        <dbReference type="EMBL" id="RDH40075.1"/>
    </source>
</evidence>
<name>A0A370CGS8_9COXI</name>
<sequence length="353" mass="40648">MSTTPLQAYHQQILQKTLQFDPEQALAMQALQQIYDELLAPKKWLRAKAPGKGLYLWGPVGSGKTYLMDLFYQHLTLSKSRYHFHQFMHHIQAELSQRQGESNPLARIAKRLSKEVKIICLDEFLVHEIGDAMQLGQLLGALFRHGITLITTANTPPDDLYRNGLQRDRFLPAIALIEKNLRILRLNSHTDYRRHSLTNVEDDSYPLFVMGTQNVQRLFDQLSQTKKVSYQAVTINGRLIPHLGSTHHLIWFDFSSICSVPRSQIDYLVIAKQFSTILISDLKRIHEEDDNLARLFIHLIDILYDADCKLILSSSVPIADIYPKGRFIVEFERIKSRLTAFKRIGRTLISSLV</sequence>
<evidence type="ECO:0000259" key="3">
    <source>
        <dbReference type="SMART" id="SM00382"/>
    </source>
</evidence>
<reference evidence="4 5" key="2">
    <citation type="journal article" date="2018" name="J. Invertebr. Pathol.">
        <title>'Candidatus Aquirickettsiella gammari' (Gammaproteobacteria: Legionellales: Coxiellaceae): A bacterial pathogen of the freshwater crustacean Gammarus fossarum (Malacostraca: Amphipoda).</title>
        <authorList>
            <person name="Bojko J."/>
            <person name="Dunn A.M."/>
            <person name="Stebbing P.D."/>
            <person name="van Aerle R."/>
            <person name="Bacela-Spychalska K."/>
            <person name="Bean T.P."/>
            <person name="Urrutia A."/>
            <person name="Stentiford G.D."/>
        </authorList>
    </citation>
    <scope>NUCLEOTIDE SEQUENCE [LARGE SCALE GENOMIC DNA]</scope>
    <source>
        <strain evidence="4">RA15029</strain>
    </source>
</reference>
<accession>A0A370CGS8</accession>
<dbReference type="NCBIfam" id="NF040713">
    <property type="entry name" value="ZapE"/>
    <property type="match status" value="1"/>
</dbReference>
<dbReference type="GO" id="GO:0005524">
    <property type="term" value="F:ATP binding"/>
    <property type="evidence" value="ECO:0007669"/>
    <property type="project" value="UniProtKB-KW"/>
</dbReference>
<organism evidence="4 5">
    <name type="scientific">Candidatus Aquirickettsiella gammari</name>
    <dbReference type="NCBI Taxonomy" id="2016198"/>
    <lineage>
        <taxon>Bacteria</taxon>
        <taxon>Pseudomonadati</taxon>
        <taxon>Pseudomonadota</taxon>
        <taxon>Gammaproteobacteria</taxon>
        <taxon>Legionellales</taxon>
        <taxon>Coxiellaceae</taxon>
        <taxon>Candidatus Aquirickettsiella</taxon>
    </lineage>
</organism>
<dbReference type="PANTHER" id="PTHR12169">
    <property type="entry name" value="ATPASE N2B"/>
    <property type="match status" value="1"/>
</dbReference>
<dbReference type="InterPro" id="IPR027417">
    <property type="entry name" value="P-loop_NTPase"/>
</dbReference>
<evidence type="ECO:0000256" key="1">
    <source>
        <dbReference type="ARBA" id="ARBA00022741"/>
    </source>
</evidence>
<dbReference type="InterPro" id="IPR003593">
    <property type="entry name" value="AAA+_ATPase"/>
</dbReference>
<evidence type="ECO:0000313" key="5">
    <source>
        <dbReference type="Proteomes" id="UP000226429"/>
    </source>
</evidence>
<protein>
    <submittedName>
        <fullName evidence="4">AFG1 family ATPase</fullName>
    </submittedName>
</protein>
<proteinExistence type="predicted"/>
<evidence type="ECO:0000256" key="2">
    <source>
        <dbReference type="ARBA" id="ARBA00022840"/>
    </source>
</evidence>
<dbReference type="AlphaFoldDB" id="A0A370CGS8"/>
<dbReference type="SMART" id="SM00382">
    <property type="entry name" value="AAA"/>
    <property type="match status" value="1"/>
</dbReference>
<dbReference type="SUPFAM" id="SSF52540">
    <property type="entry name" value="P-loop containing nucleoside triphosphate hydrolases"/>
    <property type="match status" value="1"/>
</dbReference>
<keyword evidence="5" id="KW-1185">Reference proteome</keyword>
<keyword evidence="2" id="KW-0067">ATP-binding</keyword>
<feature type="domain" description="AAA+ ATPase" evidence="3">
    <location>
        <begin position="50"/>
        <end position="196"/>
    </location>
</feature>
<dbReference type="Pfam" id="PF03969">
    <property type="entry name" value="AFG1_ATPase"/>
    <property type="match status" value="1"/>
</dbReference>
<dbReference type="Gene3D" id="3.40.50.300">
    <property type="entry name" value="P-loop containing nucleotide triphosphate hydrolases"/>
    <property type="match status" value="1"/>
</dbReference>
<comment type="caution">
    <text evidence="4">The sequence shown here is derived from an EMBL/GenBank/DDBJ whole genome shotgun (WGS) entry which is preliminary data.</text>
</comment>
<dbReference type="GO" id="GO:0051301">
    <property type="term" value="P:cell division"/>
    <property type="evidence" value="ECO:0007669"/>
    <property type="project" value="TreeGrafter"/>
</dbReference>
<dbReference type="EMBL" id="NMOS02000017">
    <property type="protein sequence ID" value="RDH40075.1"/>
    <property type="molecule type" value="Genomic_DNA"/>
</dbReference>
<dbReference type="GO" id="GO:0016887">
    <property type="term" value="F:ATP hydrolysis activity"/>
    <property type="evidence" value="ECO:0007669"/>
    <property type="project" value="InterPro"/>
</dbReference>